<dbReference type="Proteomes" id="UP000183192">
    <property type="component" value="Unassembled WGS sequence"/>
</dbReference>
<keyword evidence="1" id="KW-0732">Signal</keyword>
<evidence type="ECO:0000256" key="1">
    <source>
        <dbReference type="SAM" id="SignalP"/>
    </source>
</evidence>
<sequence length="143" mass="16072">MKKLVVFFSVLTLIALAGVAFAQDNVCPRPWAENRDVIYPDCAIKAGFAHESPANGPFYIAYDDNEWFVTDAEYQKYKPVLVRTKDGNWKAAGMRGQRHHPVILKGGSPIWLKIENVYNLPNQGTVRNGIDYTNPDGPCFLVE</sequence>
<feature type="chain" id="PRO_5012362560" evidence="1">
    <location>
        <begin position="23"/>
        <end position="143"/>
    </location>
</feature>
<comment type="caution">
    <text evidence="2">The sequence shown here is derived from an EMBL/GenBank/DDBJ whole genome shotgun (WGS) entry which is preliminary data.</text>
</comment>
<feature type="signal peptide" evidence="1">
    <location>
        <begin position="1"/>
        <end position="22"/>
    </location>
</feature>
<evidence type="ECO:0000313" key="2">
    <source>
        <dbReference type="EMBL" id="OIO07720.1"/>
    </source>
</evidence>
<reference evidence="2 3" key="1">
    <citation type="journal article" date="2016" name="Environ. Microbiol.">
        <title>Genomic resolution of a cold subsurface aquifer community provides metabolic insights for novel microbes adapted to high CO concentrations.</title>
        <authorList>
            <person name="Probst A.J."/>
            <person name="Castelle C.J."/>
            <person name="Singh A."/>
            <person name="Brown C.T."/>
            <person name="Anantharaman K."/>
            <person name="Sharon I."/>
            <person name="Hug L.A."/>
            <person name="Burstein D."/>
            <person name="Emerson J.B."/>
            <person name="Thomas B.C."/>
            <person name="Banfield J.F."/>
        </authorList>
    </citation>
    <scope>NUCLEOTIDE SEQUENCE [LARGE SCALE GENOMIC DNA]</scope>
    <source>
        <strain evidence="2">CG1_02_37_44</strain>
    </source>
</reference>
<gene>
    <name evidence="2" type="ORF">AUJ27_01965</name>
</gene>
<dbReference type="STRING" id="1805146.AUJ27_01965"/>
<evidence type="ECO:0000313" key="3">
    <source>
        <dbReference type="Proteomes" id="UP000183192"/>
    </source>
</evidence>
<accession>A0A1J4T892</accession>
<organism evidence="2 3">
    <name type="scientific">Candidatus Falkowbacteria bacterium CG1_02_37_44</name>
    <dbReference type="NCBI Taxonomy" id="1805146"/>
    <lineage>
        <taxon>Bacteria</taxon>
        <taxon>Candidatus Falkowiibacteriota</taxon>
    </lineage>
</organism>
<dbReference type="AlphaFoldDB" id="A0A1J4T892"/>
<proteinExistence type="predicted"/>
<protein>
    <submittedName>
        <fullName evidence="2">Uncharacterized protein</fullName>
    </submittedName>
</protein>
<dbReference type="EMBL" id="MNUU01000036">
    <property type="protein sequence ID" value="OIO07720.1"/>
    <property type="molecule type" value="Genomic_DNA"/>
</dbReference>
<name>A0A1J4T892_9BACT</name>